<evidence type="ECO:0000259" key="3">
    <source>
        <dbReference type="Pfam" id="PF04967"/>
    </source>
</evidence>
<feature type="domain" description="HTH bat-type" evidence="3">
    <location>
        <begin position="9"/>
        <end position="48"/>
    </location>
</feature>
<evidence type="ECO:0000256" key="2">
    <source>
        <dbReference type="ARBA" id="ARBA00023163"/>
    </source>
</evidence>
<accession>A0ABY5RIP1</accession>
<dbReference type="Proteomes" id="UP001058330">
    <property type="component" value="Chromosome"/>
</dbReference>
<reference evidence="4" key="1">
    <citation type="submission" date="2021-07" db="EMBL/GenBank/DDBJ databases">
        <title>Studies on halocins as antimicrobial molecules from haloarchaea.</title>
        <authorList>
            <person name="Kumar S."/>
            <person name="Khare S.K."/>
        </authorList>
    </citation>
    <scope>NUCLEOTIDE SEQUENCE</scope>
    <source>
        <strain evidence="4">NCIM 5678</strain>
    </source>
</reference>
<evidence type="ECO:0000256" key="1">
    <source>
        <dbReference type="ARBA" id="ARBA00023015"/>
    </source>
</evidence>
<organism evidence="4 5">
    <name type="scientific">Haloferax larsenii</name>
    <dbReference type="NCBI Taxonomy" id="302484"/>
    <lineage>
        <taxon>Archaea</taxon>
        <taxon>Methanobacteriati</taxon>
        <taxon>Methanobacteriota</taxon>
        <taxon>Stenosarchaea group</taxon>
        <taxon>Halobacteria</taxon>
        <taxon>Halobacteriales</taxon>
        <taxon>Haloferacaceae</taxon>
        <taxon>Haloferax</taxon>
    </lineage>
</organism>
<evidence type="ECO:0000313" key="5">
    <source>
        <dbReference type="Proteomes" id="UP001058330"/>
    </source>
</evidence>
<keyword evidence="1" id="KW-0805">Transcription regulation</keyword>
<keyword evidence="2" id="KW-0804">Transcription</keyword>
<keyword evidence="5" id="KW-1185">Reference proteome</keyword>
<dbReference type="Pfam" id="PF04967">
    <property type="entry name" value="HTH_10"/>
    <property type="match status" value="1"/>
</dbReference>
<protein>
    <submittedName>
        <fullName evidence="4">Helix-turn-helix domain-containing protein</fullName>
    </submittedName>
</protein>
<evidence type="ECO:0000313" key="4">
    <source>
        <dbReference type="EMBL" id="UVE51925.1"/>
    </source>
</evidence>
<dbReference type="InterPro" id="IPR007050">
    <property type="entry name" value="HTH_bacterioopsin"/>
</dbReference>
<sequence length="51" mass="5553">MGDSGVLVYERGDYSVPRAVSGSDLTHELGISKTTLHEHLRNVEATLLRGD</sequence>
<dbReference type="EMBL" id="CP078063">
    <property type="protein sequence ID" value="UVE51925.1"/>
    <property type="molecule type" value="Genomic_DNA"/>
</dbReference>
<name>A0ABY5RIP1_HALLR</name>
<gene>
    <name evidence="4" type="ORF">KU306_15335</name>
</gene>
<proteinExistence type="predicted"/>